<evidence type="ECO:0000313" key="2">
    <source>
        <dbReference type="EMBL" id="KHJ82547.1"/>
    </source>
</evidence>
<keyword evidence="3" id="KW-1185">Reference proteome</keyword>
<sequence>MNLLNDKDSRRKCDRNANKFIGLTYPFFAAVTAKLGLPIFGARVERSGVLLDKLVASLPDKWSPPVARVVTYALCIARLKMPSLTFSGLFPHFVAAIVQSNT</sequence>
<name>A0A0B1SG93_OESDE</name>
<feature type="transmembrane region" description="Helical" evidence="1">
    <location>
        <begin position="20"/>
        <end position="42"/>
    </location>
</feature>
<protein>
    <submittedName>
        <fullName evidence="2">Uncharacterized protein</fullName>
    </submittedName>
</protein>
<gene>
    <name evidence="2" type="ORF">OESDEN_17759</name>
</gene>
<keyword evidence="1" id="KW-0472">Membrane</keyword>
<accession>A0A0B1SG93</accession>
<proteinExistence type="predicted"/>
<dbReference type="OrthoDB" id="5796844at2759"/>
<dbReference type="AlphaFoldDB" id="A0A0B1SG93"/>
<reference evidence="2 3" key="1">
    <citation type="submission" date="2014-03" db="EMBL/GenBank/DDBJ databases">
        <title>Draft genome of the hookworm Oesophagostomum dentatum.</title>
        <authorList>
            <person name="Mitreva M."/>
        </authorList>
    </citation>
    <scope>NUCLEOTIDE SEQUENCE [LARGE SCALE GENOMIC DNA]</scope>
    <source>
        <strain evidence="2 3">OD-Hann</strain>
    </source>
</reference>
<evidence type="ECO:0000313" key="3">
    <source>
        <dbReference type="Proteomes" id="UP000053660"/>
    </source>
</evidence>
<dbReference type="EMBL" id="KN578798">
    <property type="protein sequence ID" value="KHJ82547.1"/>
    <property type="molecule type" value="Genomic_DNA"/>
</dbReference>
<dbReference type="Proteomes" id="UP000053660">
    <property type="component" value="Unassembled WGS sequence"/>
</dbReference>
<evidence type="ECO:0000256" key="1">
    <source>
        <dbReference type="SAM" id="Phobius"/>
    </source>
</evidence>
<organism evidence="2 3">
    <name type="scientific">Oesophagostomum dentatum</name>
    <name type="common">Nodular worm</name>
    <dbReference type="NCBI Taxonomy" id="61180"/>
    <lineage>
        <taxon>Eukaryota</taxon>
        <taxon>Metazoa</taxon>
        <taxon>Ecdysozoa</taxon>
        <taxon>Nematoda</taxon>
        <taxon>Chromadorea</taxon>
        <taxon>Rhabditida</taxon>
        <taxon>Rhabditina</taxon>
        <taxon>Rhabditomorpha</taxon>
        <taxon>Strongyloidea</taxon>
        <taxon>Strongylidae</taxon>
        <taxon>Oesophagostomum</taxon>
    </lineage>
</organism>
<keyword evidence="1" id="KW-0812">Transmembrane</keyword>
<keyword evidence="1" id="KW-1133">Transmembrane helix</keyword>